<dbReference type="EMBL" id="JBHSDC010000030">
    <property type="protein sequence ID" value="MFC4233498.1"/>
    <property type="molecule type" value="Genomic_DNA"/>
</dbReference>
<dbReference type="Proteomes" id="UP001595906">
    <property type="component" value="Unassembled WGS sequence"/>
</dbReference>
<evidence type="ECO:0000313" key="2">
    <source>
        <dbReference type="Proteomes" id="UP001595906"/>
    </source>
</evidence>
<dbReference type="RefSeq" id="WP_379015803.1">
    <property type="nucleotide sequence ID" value="NZ_JBHSDC010000030.1"/>
</dbReference>
<evidence type="ECO:0000313" key="1">
    <source>
        <dbReference type="EMBL" id="MFC4233498.1"/>
    </source>
</evidence>
<dbReference type="Pfam" id="PF08889">
    <property type="entry name" value="WbqC"/>
    <property type="match status" value="1"/>
</dbReference>
<organism evidence="1 2">
    <name type="scientific">Parasediminibacterium paludis</name>
    <dbReference type="NCBI Taxonomy" id="908966"/>
    <lineage>
        <taxon>Bacteria</taxon>
        <taxon>Pseudomonadati</taxon>
        <taxon>Bacteroidota</taxon>
        <taxon>Chitinophagia</taxon>
        <taxon>Chitinophagales</taxon>
        <taxon>Chitinophagaceae</taxon>
        <taxon>Parasediminibacterium</taxon>
    </lineage>
</organism>
<name>A0ABV8Q284_9BACT</name>
<dbReference type="InterPro" id="IPR014985">
    <property type="entry name" value="WbqC"/>
</dbReference>
<proteinExistence type="predicted"/>
<gene>
    <name evidence="1" type="ORF">ACFOW1_16475</name>
</gene>
<comment type="caution">
    <text evidence="1">The sequence shown here is derived from an EMBL/GenBank/DDBJ whole genome shotgun (WGS) entry which is preliminary data.</text>
</comment>
<reference evidence="2" key="1">
    <citation type="journal article" date="2019" name="Int. J. Syst. Evol. Microbiol.">
        <title>The Global Catalogue of Microorganisms (GCM) 10K type strain sequencing project: providing services to taxonomists for standard genome sequencing and annotation.</title>
        <authorList>
            <consortium name="The Broad Institute Genomics Platform"/>
            <consortium name="The Broad Institute Genome Sequencing Center for Infectious Disease"/>
            <person name="Wu L."/>
            <person name="Ma J."/>
        </authorList>
    </citation>
    <scope>NUCLEOTIDE SEQUENCE [LARGE SCALE GENOMIC DNA]</scope>
    <source>
        <strain evidence="2">CECT 8010</strain>
    </source>
</reference>
<protein>
    <submittedName>
        <fullName evidence="1">WbqC family protein</fullName>
    </submittedName>
</protein>
<keyword evidence="2" id="KW-1185">Reference proteome</keyword>
<sequence>MANSFFLKNFIQIADSQYFGSVNYYNNLFKHTNTIIELFDNYQKMSFRNRCTLIGSNGLIDLSIPIVGGRNKKQLMCEVKIDYSQPWQQQHIKTIKSCYGKSPFFEYFIFDIETLLKCQYNSLVDLNTALLNWTKKIVKLNNTISFSEAYQAKEVLNGIVDNRNLFMPKDFQKQVGIIKYTQVFESKIGFKPNVSILDMLFCEGPAAKNLLKGNR</sequence>
<accession>A0ABV8Q284</accession>